<protein>
    <recommendedName>
        <fullName evidence="1">Fido domain-containing protein</fullName>
    </recommendedName>
</protein>
<dbReference type="Proteomes" id="UP000321272">
    <property type="component" value="Chromosome"/>
</dbReference>
<dbReference type="AlphaFoldDB" id="A0A5B8SWN8"/>
<accession>A0A5B8SWN8</accession>
<dbReference type="RefSeq" id="WP_147184385.1">
    <property type="nucleotide sequence ID" value="NZ_CP042382.1"/>
</dbReference>
<evidence type="ECO:0000313" key="2">
    <source>
        <dbReference type="EMBL" id="QEA39333.1"/>
    </source>
</evidence>
<dbReference type="PANTHER" id="PTHR35810">
    <property type="entry name" value="CYTOPLASMIC PROTEIN-RELATED"/>
    <property type="match status" value="1"/>
</dbReference>
<evidence type="ECO:0000313" key="3">
    <source>
        <dbReference type="Proteomes" id="UP000321272"/>
    </source>
</evidence>
<dbReference type="KEGG" id="paur:FGL86_09760"/>
<dbReference type="InterPro" id="IPR011204">
    <property type="entry name" value="Virulence_RhuM-like"/>
</dbReference>
<dbReference type="PANTHER" id="PTHR35810:SF1">
    <property type="entry name" value="CYTOPLASMIC PROTEIN"/>
    <property type="match status" value="1"/>
</dbReference>
<feature type="domain" description="Fido" evidence="1">
    <location>
        <begin position="200"/>
        <end position="327"/>
    </location>
</feature>
<dbReference type="EMBL" id="CP042382">
    <property type="protein sequence ID" value="QEA39333.1"/>
    <property type="molecule type" value="Genomic_DNA"/>
</dbReference>
<dbReference type="OrthoDB" id="9802752at2"/>
<sequence>MSTEGQAPIVIYQDAGQAVEVRLDTERDTVWLNLQQLSEVFDRDKSVISRHLRNIYKEGELERKATVAKNATVQSEGSRQVRRQIEIYNLDAIISVGYRVNSRRAVQFRQWATRVLREHLTQGWTLNRQRFEDNARELEAAIALIRQTAQSPALDTTSGRGLIDIVTRYAQTFLLLQRYDEGLLTEPSARPGGRLPSLDEARAALATLKAELITRGEASDLFARERGDGLGALLGNLDQTIFGEPAYPSVEAKAAHLLYFVIKNHPFADGNKRSAAYLFVDFLYRNDRLLNDHGEAVVNDVGLAALTLLVAESDPANKDTMIRLIMNMLASPKDDS</sequence>
<name>A0A5B8SWN8_9GAMM</name>
<dbReference type="SUPFAM" id="SSF140931">
    <property type="entry name" value="Fic-like"/>
    <property type="match status" value="1"/>
</dbReference>
<dbReference type="PROSITE" id="PS51459">
    <property type="entry name" value="FIDO"/>
    <property type="match status" value="1"/>
</dbReference>
<dbReference type="InterPro" id="IPR036597">
    <property type="entry name" value="Fido-like_dom_sf"/>
</dbReference>
<gene>
    <name evidence="2" type="ORF">FGL86_09760</name>
</gene>
<organism evidence="2 3">
    <name type="scientific">Pistricoccus aurantiacus</name>
    <dbReference type="NCBI Taxonomy" id="1883414"/>
    <lineage>
        <taxon>Bacteria</taxon>
        <taxon>Pseudomonadati</taxon>
        <taxon>Pseudomonadota</taxon>
        <taxon>Gammaproteobacteria</taxon>
        <taxon>Oceanospirillales</taxon>
        <taxon>Halomonadaceae</taxon>
        <taxon>Pistricoccus</taxon>
    </lineage>
</organism>
<dbReference type="InterPro" id="IPR003812">
    <property type="entry name" value="Fido"/>
</dbReference>
<dbReference type="Pfam" id="PF13310">
    <property type="entry name" value="Virulence_RhuM"/>
    <property type="match status" value="1"/>
</dbReference>
<dbReference type="InterPro" id="IPR053737">
    <property type="entry name" value="Type_II_TA_Toxin"/>
</dbReference>
<evidence type="ECO:0000259" key="1">
    <source>
        <dbReference type="PROSITE" id="PS51459"/>
    </source>
</evidence>
<dbReference type="Pfam" id="PF02661">
    <property type="entry name" value="Fic"/>
    <property type="match status" value="1"/>
</dbReference>
<keyword evidence="3" id="KW-1185">Reference proteome</keyword>
<dbReference type="Gene3D" id="1.20.120.1870">
    <property type="entry name" value="Fic/DOC protein, Fido domain"/>
    <property type="match status" value="1"/>
</dbReference>
<proteinExistence type="predicted"/>
<reference evidence="2 3" key="1">
    <citation type="submission" date="2019-06" db="EMBL/GenBank/DDBJ databases">
        <title>Genome analyses of bacteria isolated from kimchi.</title>
        <authorList>
            <person name="Lee S."/>
            <person name="Ahn S."/>
            <person name="Roh S."/>
        </authorList>
    </citation>
    <scope>NUCLEOTIDE SEQUENCE [LARGE SCALE GENOMIC DNA]</scope>
    <source>
        <strain evidence="2 3">CBA4606</strain>
    </source>
</reference>